<dbReference type="Gene3D" id="3.30.710.10">
    <property type="entry name" value="Potassium Channel Kv1.1, Chain A"/>
    <property type="match status" value="1"/>
</dbReference>
<organism evidence="2 3">
    <name type="scientific">Glonium stellatum</name>
    <dbReference type="NCBI Taxonomy" id="574774"/>
    <lineage>
        <taxon>Eukaryota</taxon>
        <taxon>Fungi</taxon>
        <taxon>Dikarya</taxon>
        <taxon>Ascomycota</taxon>
        <taxon>Pezizomycotina</taxon>
        <taxon>Dothideomycetes</taxon>
        <taxon>Pleosporomycetidae</taxon>
        <taxon>Gloniales</taxon>
        <taxon>Gloniaceae</taxon>
        <taxon>Glonium</taxon>
    </lineage>
</organism>
<accession>A0A8E2EWW2</accession>
<sequence>MEGPEDEALSKNIKIVPDGDLILVVGPEKARLRVHSLFLKTVSKHFSAMFKPVWKEGHNMIGQDSPVELPLPEDDAATLELICAVIHHQVKLVPQTLSPDKLLKVAIMVDKYDCVDSLNSASASWFRSCKAEAEDLMRVAAAAYLFNNAQAFKESTKALILNYGGSYLALPYEDIKSIIPWRIFLLLEEQRSFVRLKIAGVILNPNDPSISCIYSYEKNVEYRWDNASRYTTNGRSRLVEMDDSIGLCLHCFRSGSTESSYCRKKH</sequence>
<dbReference type="EMBL" id="KV750080">
    <property type="protein sequence ID" value="OCL06376.1"/>
    <property type="molecule type" value="Genomic_DNA"/>
</dbReference>
<dbReference type="PROSITE" id="PS50097">
    <property type="entry name" value="BTB"/>
    <property type="match status" value="1"/>
</dbReference>
<dbReference type="InterPro" id="IPR011333">
    <property type="entry name" value="SKP1/BTB/POZ_sf"/>
</dbReference>
<protein>
    <recommendedName>
        <fullName evidence="1">BTB domain-containing protein</fullName>
    </recommendedName>
</protein>
<proteinExistence type="predicted"/>
<gene>
    <name evidence="2" type="ORF">AOQ84DRAFT_343406</name>
</gene>
<reference evidence="2 3" key="1">
    <citation type="journal article" date="2016" name="Nat. Commun.">
        <title>Ectomycorrhizal ecology is imprinted in the genome of the dominant symbiotic fungus Cenococcum geophilum.</title>
        <authorList>
            <consortium name="DOE Joint Genome Institute"/>
            <person name="Peter M."/>
            <person name="Kohler A."/>
            <person name="Ohm R.A."/>
            <person name="Kuo A."/>
            <person name="Krutzmann J."/>
            <person name="Morin E."/>
            <person name="Arend M."/>
            <person name="Barry K.W."/>
            <person name="Binder M."/>
            <person name="Choi C."/>
            <person name="Clum A."/>
            <person name="Copeland A."/>
            <person name="Grisel N."/>
            <person name="Haridas S."/>
            <person name="Kipfer T."/>
            <person name="LaButti K."/>
            <person name="Lindquist E."/>
            <person name="Lipzen A."/>
            <person name="Maire R."/>
            <person name="Meier B."/>
            <person name="Mihaltcheva S."/>
            <person name="Molinier V."/>
            <person name="Murat C."/>
            <person name="Poggeler S."/>
            <person name="Quandt C.A."/>
            <person name="Sperisen C."/>
            <person name="Tritt A."/>
            <person name="Tisserant E."/>
            <person name="Crous P.W."/>
            <person name="Henrissat B."/>
            <person name="Nehls U."/>
            <person name="Egli S."/>
            <person name="Spatafora J.W."/>
            <person name="Grigoriev I.V."/>
            <person name="Martin F.M."/>
        </authorList>
    </citation>
    <scope>NUCLEOTIDE SEQUENCE [LARGE SCALE GENOMIC DNA]</scope>
    <source>
        <strain evidence="2 3">CBS 207.34</strain>
    </source>
</reference>
<evidence type="ECO:0000313" key="3">
    <source>
        <dbReference type="Proteomes" id="UP000250140"/>
    </source>
</evidence>
<feature type="domain" description="BTB" evidence="1">
    <location>
        <begin position="19"/>
        <end position="95"/>
    </location>
</feature>
<dbReference type="AlphaFoldDB" id="A0A8E2EWW2"/>
<name>A0A8E2EWW2_9PEZI</name>
<evidence type="ECO:0000313" key="2">
    <source>
        <dbReference type="EMBL" id="OCL06376.1"/>
    </source>
</evidence>
<dbReference type="Proteomes" id="UP000250140">
    <property type="component" value="Unassembled WGS sequence"/>
</dbReference>
<dbReference type="InterPro" id="IPR000210">
    <property type="entry name" value="BTB/POZ_dom"/>
</dbReference>
<evidence type="ECO:0000259" key="1">
    <source>
        <dbReference type="PROSITE" id="PS50097"/>
    </source>
</evidence>
<dbReference type="OrthoDB" id="5275938at2759"/>
<keyword evidence="3" id="KW-1185">Reference proteome</keyword>